<evidence type="ECO:0000259" key="5">
    <source>
        <dbReference type="PROSITE" id="PS51635"/>
    </source>
</evidence>
<gene>
    <name evidence="6" type="ORF">G7081_03140</name>
</gene>
<dbReference type="GO" id="GO:0016787">
    <property type="term" value="F:hydrolase activity"/>
    <property type="evidence" value="ECO:0007669"/>
    <property type="project" value="UniProtKB-UniRule"/>
</dbReference>
<dbReference type="PANTHER" id="PTHR14226:SF57">
    <property type="entry name" value="BLR7027 PROTEIN"/>
    <property type="match status" value="1"/>
</dbReference>
<dbReference type="SUPFAM" id="SSF52151">
    <property type="entry name" value="FabD/lysophospholipase-like"/>
    <property type="match status" value="1"/>
</dbReference>
<dbReference type="KEGG" id="vah:G7081_03140"/>
<evidence type="ECO:0000256" key="3">
    <source>
        <dbReference type="ARBA" id="ARBA00023098"/>
    </source>
</evidence>
<dbReference type="Proteomes" id="UP000500890">
    <property type="component" value="Chromosome"/>
</dbReference>
<dbReference type="GO" id="GO:0016042">
    <property type="term" value="P:lipid catabolic process"/>
    <property type="evidence" value="ECO:0007669"/>
    <property type="project" value="UniProtKB-UniRule"/>
</dbReference>
<keyword evidence="2 4" id="KW-0442">Lipid degradation</keyword>
<dbReference type="InterPro" id="IPR016035">
    <property type="entry name" value="Acyl_Trfase/lysoPLipase"/>
</dbReference>
<evidence type="ECO:0000256" key="1">
    <source>
        <dbReference type="ARBA" id="ARBA00022801"/>
    </source>
</evidence>
<feature type="short sequence motif" description="GXGXXG" evidence="4">
    <location>
        <begin position="154"/>
        <end position="159"/>
    </location>
</feature>
<accession>A0A6G8AMH7</accession>
<dbReference type="PANTHER" id="PTHR14226">
    <property type="entry name" value="NEUROPATHY TARGET ESTERASE/SWISS CHEESE D.MELANOGASTER"/>
    <property type="match status" value="1"/>
</dbReference>
<evidence type="ECO:0000256" key="2">
    <source>
        <dbReference type="ARBA" id="ARBA00022963"/>
    </source>
</evidence>
<sequence length="584" mass="65631">MKLVRLTTYNIIELTTKVSRFKQLLPFYSNQGKARSVFLNDLSDKSNQTVAIVSAEEILALISFEDRGTIFYVTNFLLKDGQLTNKKGLGFWLNWLEKTSKLADYKENQIELSLYDQSVINKLNDLGYEEVDGQSSFTILSKKLSYHTALILAGGGARGAYQIGVWKALRELGVEFDLICGTSVGALNGALIAQGEYDVAENMWSQIDTGKILSYPGLEKSANYTMQQSLKDVQNLVMSAANSQGVSTEPLREMIHDMLDEEKMHQQPKDLFLCTTQLPNFKETVISLKETAKGEFGQWLLASSSFFPAMEAAKINGGLYVDGGYRNNIPLDVALNNGATEGIIVNVKGPGMTKNTTVPDNFPLRTIESNWNLGTVLLFDGARSEFNIQLGYLETLKSYGKYIGHWYTLAHEITDSEVKEWQAKCREAMLESADLLNNVGDKEIKSLVSKIRNLYNDRMTEELSGLYLLEYVAKQLEVSPIKIYTLPKLVAEVKAKLDEGWNAEERDHESMLLSVNEWLQRFAEETTLPTEKQQIASLAELLKKDQAPGFFDALWPIAPRVYLAARLVNYLSEEGKDEKNESRI</sequence>
<proteinExistence type="predicted"/>
<feature type="short sequence motif" description="GXSXG" evidence="4">
    <location>
        <begin position="181"/>
        <end position="185"/>
    </location>
</feature>
<keyword evidence="1 4" id="KW-0378">Hydrolase</keyword>
<protein>
    <submittedName>
        <fullName evidence="6">Patatin-like phospholipase family protein</fullName>
    </submittedName>
</protein>
<dbReference type="AlphaFoldDB" id="A0A6G8AMH7"/>
<dbReference type="RefSeq" id="WP_166007307.1">
    <property type="nucleotide sequence ID" value="NZ_CP049886.1"/>
</dbReference>
<dbReference type="InterPro" id="IPR050301">
    <property type="entry name" value="NTE"/>
</dbReference>
<organism evidence="6 7">
    <name type="scientific">Vagococcus coleopterorum</name>
    <dbReference type="NCBI Taxonomy" id="2714946"/>
    <lineage>
        <taxon>Bacteria</taxon>
        <taxon>Bacillati</taxon>
        <taxon>Bacillota</taxon>
        <taxon>Bacilli</taxon>
        <taxon>Lactobacillales</taxon>
        <taxon>Enterococcaceae</taxon>
        <taxon>Vagococcus</taxon>
    </lineage>
</organism>
<dbReference type="InterPro" id="IPR002641">
    <property type="entry name" value="PNPLA_dom"/>
</dbReference>
<name>A0A6G8AMH7_9ENTE</name>
<dbReference type="Pfam" id="PF01734">
    <property type="entry name" value="Patatin"/>
    <property type="match status" value="1"/>
</dbReference>
<evidence type="ECO:0000313" key="6">
    <source>
        <dbReference type="EMBL" id="QIL46135.1"/>
    </source>
</evidence>
<feature type="domain" description="PNPLA" evidence="5">
    <location>
        <begin position="150"/>
        <end position="335"/>
    </location>
</feature>
<feature type="short sequence motif" description="DGA/G" evidence="4">
    <location>
        <begin position="322"/>
        <end position="324"/>
    </location>
</feature>
<dbReference type="Gene3D" id="3.40.1090.10">
    <property type="entry name" value="Cytosolic phospholipase A2 catalytic domain"/>
    <property type="match status" value="1"/>
</dbReference>
<dbReference type="CDD" id="cd07209">
    <property type="entry name" value="Pat_hypo_Ecoli_Z1214_like"/>
    <property type="match status" value="1"/>
</dbReference>
<evidence type="ECO:0000313" key="7">
    <source>
        <dbReference type="Proteomes" id="UP000500890"/>
    </source>
</evidence>
<evidence type="ECO:0000256" key="4">
    <source>
        <dbReference type="PROSITE-ProRule" id="PRU01161"/>
    </source>
</evidence>
<keyword evidence="3 4" id="KW-0443">Lipid metabolism</keyword>
<reference evidence="6 7" key="1">
    <citation type="submission" date="2020-03" db="EMBL/GenBank/DDBJ databases">
        <title>Vagococcus sp. nov., isolated from beetles.</title>
        <authorList>
            <person name="Hyun D.-W."/>
            <person name="Bae J.-W."/>
        </authorList>
    </citation>
    <scope>NUCLEOTIDE SEQUENCE [LARGE SCALE GENOMIC DNA]</scope>
    <source>
        <strain evidence="6 7">HDW17A</strain>
    </source>
</reference>
<feature type="active site" description="Nucleophile" evidence="4">
    <location>
        <position position="183"/>
    </location>
</feature>
<dbReference type="PROSITE" id="PS51635">
    <property type="entry name" value="PNPLA"/>
    <property type="match status" value="1"/>
</dbReference>
<feature type="active site" description="Proton acceptor" evidence="4">
    <location>
        <position position="322"/>
    </location>
</feature>
<dbReference type="EMBL" id="CP049886">
    <property type="protein sequence ID" value="QIL46135.1"/>
    <property type="molecule type" value="Genomic_DNA"/>
</dbReference>
<keyword evidence="7" id="KW-1185">Reference proteome</keyword>